<sequence length="342" mass="37184">MRWFFILSGVLACAGQPVSSPCPIQMSPPSVVVRFGDSFSVNCSSSSDQIESMGLETMYGSEKTTGLSYVNITIESVRAWMMGPICYINRVVDGQCLETLPVTVYKTPDRVSISQPSLDGPLVEGHQYSIQCDIVNVAPVSNLSVHWHKGDTISSTERFDGSSASPVNVTSVFDLTAQRGDDGTQIWCEAQLDFWGPVPDLTTTKSESRDVIVLYSPTFIEPKNVTLELPARGKFTLDCAAAGKPTPVYSWQFPHSIQQTNQNENQSSLAPSIQLPGTYRCTASNNQGSKDKYFTVTEATRNRTTFAALVGGFVFLGAVIFIGGLFLLTPEGTFSFGKGSYL</sequence>
<keyword evidence="1" id="KW-0812">Transmembrane</keyword>
<protein>
    <recommendedName>
        <fullName evidence="3">Ig-like domain-containing protein</fullName>
    </recommendedName>
</protein>
<evidence type="ECO:0000313" key="4">
    <source>
        <dbReference type="EMBL" id="KAK9534773.1"/>
    </source>
</evidence>
<feature type="signal peptide" evidence="2">
    <location>
        <begin position="1"/>
        <end position="15"/>
    </location>
</feature>
<keyword evidence="1" id="KW-1133">Transmembrane helix</keyword>
<dbReference type="Gene3D" id="2.60.40.10">
    <property type="entry name" value="Immunoglobulins"/>
    <property type="match status" value="3"/>
</dbReference>
<evidence type="ECO:0000256" key="1">
    <source>
        <dbReference type="SAM" id="Phobius"/>
    </source>
</evidence>
<dbReference type="PROSITE" id="PS50835">
    <property type="entry name" value="IG_LIKE"/>
    <property type="match status" value="2"/>
</dbReference>
<accession>A0AAW1FJI7</accession>
<dbReference type="Pfam" id="PF13895">
    <property type="entry name" value="Ig_2"/>
    <property type="match status" value="1"/>
</dbReference>
<dbReference type="InterPro" id="IPR013768">
    <property type="entry name" value="ICAM_N"/>
</dbReference>
<evidence type="ECO:0000313" key="5">
    <source>
        <dbReference type="Proteomes" id="UP001488805"/>
    </source>
</evidence>
<keyword evidence="5" id="KW-1185">Reference proteome</keyword>
<dbReference type="SUPFAM" id="SSF48726">
    <property type="entry name" value="Immunoglobulin"/>
    <property type="match status" value="3"/>
</dbReference>
<evidence type="ECO:0000256" key="2">
    <source>
        <dbReference type="SAM" id="SignalP"/>
    </source>
</evidence>
<dbReference type="GO" id="GO:0005178">
    <property type="term" value="F:integrin binding"/>
    <property type="evidence" value="ECO:0007669"/>
    <property type="project" value="InterPro"/>
</dbReference>
<name>A0AAW1FJI7_ZOAVI</name>
<dbReference type="PANTHER" id="PTHR13771">
    <property type="entry name" value="INTERCELLULAR ADHESION MOLECULE"/>
    <property type="match status" value="1"/>
</dbReference>
<feature type="domain" description="Ig-like" evidence="3">
    <location>
        <begin position="108"/>
        <end position="191"/>
    </location>
</feature>
<feature type="domain" description="Ig-like" evidence="3">
    <location>
        <begin position="217"/>
        <end position="297"/>
    </location>
</feature>
<keyword evidence="1" id="KW-0472">Membrane</keyword>
<dbReference type="InterPro" id="IPR013783">
    <property type="entry name" value="Ig-like_fold"/>
</dbReference>
<comment type="caution">
    <text evidence="4">The sequence shown here is derived from an EMBL/GenBank/DDBJ whole genome shotgun (WGS) entry which is preliminary data.</text>
</comment>
<dbReference type="InterPro" id="IPR047012">
    <property type="entry name" value="ICAM_VCAM"/>
</dbReference>
<reference evidence="4 5" key="1">
    <citation type="journal article" date="2024" name="Genome Biol. Evol.">
        <title>Chromosome-level genome assembly of the viviparous eelpout Zoarces viviparus.</title>
        <authorList>
            <person name="Fuhrmann N."/>
            <person name="Brasseur M.V."/>
            <person name="Bakowski C.E."/>
            <person name="Podsiadlowski L."/>
            <person name="Prost S."/>
            <person name="Krehenwinkel H."/>
            <person name="Mayer C."/>
        </authorList>
    </citation>
    <scope>NUCLEOTIDE SEQUENCE [LARGE SCALE GENOMIC DNA]</scope>
    <source>
        <strain evidence="4">NO-MEL_2022_Ind0_liver</strain>
    </source>
</reference>
<dbReference type="InterPro" id="IPR007110">
    <property type="entry name" value="Ig-like_dom"/>
</dbReference>
<dbReference type="EMBL" id="JBCEZU010000056">
    <property type="protein sequence ID" value="KAK9534773.1"/>
    <property type="molecule type" value="Genomic_DNA"/>
</dbReference>
<dbReference type="PANTHER" id="PTHR13771:SF9">
    <property type="entry name" value="INTERCELLULAR ADHESION MOLECULE 5"/>
    <property type="match status" value="1"/>
</dbReference>
<organism evidence="4 5">
    <name type="scientific">Zoarces viviparus</name>
    <name type="common">Viviparous eelpout</name>
    <name type="synonym">Blennius viviparus</name>
    <dbReference type="NCBI Taxonomy" id="48416"/>
    <lineage>
        <taxon>Eukaryota</taxon>
        <taxon>Metazoa</taxon>
        <taxon>Chordata</taxon>
        <taxon>Craniata</taxon>
        <taxon>Vertebrata</taxon>
        <taxon>Euteleostomi</taxon>
        <taxon>Actinopterygii</taxon>
        <taxon>Neopterygii</taxon>
        <taxon>Teleostei</taxon>
        <taxon>Neoteleostei</taxon>
        <taxon>Acanthomorphata</taxon>
        <taxon>Eupercaria</taxon>
        <taxon>Perciformes</taxon>
        <taxon>Cottioidei</taxon>
        <taxon>Zoarcales</taxon>
        <taxon>Zoarcidae</taxon>
        <taxon>Zoarcinae</taxon>
        <taxon>Zoarces</taxon>
    </lineage>
</organism>
<evidence type="ECO:0000259" key="3">
    <source>
        <dbReference type="PROSITE" id="PS50835"/>
    </source>
</evidence>
<dbReference type="AlphaFoldDB" id="A0AAW1FJI7"/>
<keyword evidence="2" id="KW-0732">Signal</keyword>
<dbReference type="CDD" id="cd00096">
    <property type="entry name" value="Ig"/>
    <property type="match status" value="1"/>
</dbReference>
<feature type="chain" id="PRO_5043430091" description="Ig-like domain-containing protein" evidence="2">
    <location>
        <begin position="16"/>
        <end position="342"/>
    </location>
</feature>
<dbReference type="Proteomes" id="UP001488805">
    <property type="component" value="Unassembled WGS sequence"/>
</dbReference>
<dbReference type="InterPro" id="IPR036179">
    <property type="entry name" value="Ig-like_dom_sf"/>
</dbReference>
<gene>
    <name evidence="4" type="ORF">VZT92_007196</name>
</gene>
<dbReference type="GO" id="GO:0007155">
    <property type="term" value="P:cell adhesion"/>
    <property type="evidence" value="ECO:0007669"/>
    <property type="project" value="InterPro"/>
</dbReference>
<proteinExistence type="predicted"/>
<dbReference type="Pfam" id="PF03921">
    <property type="entry name" value="ICAM_N"/>
    <property type="match status" value="1"/>
</dbReference>
<feature type="transmembrane region" description="Helical" evidence="1">
    <location>
        <begin position="306"/>
        <end position="328"/>
    </location>
</feature>